<keyword evidence="1" id="KW-1133">Transmembrane helix</keyword>
<sequence>MFGTPENFWTEVVTFDFTTFAVLGQLAQSMFMAATHYAYLMMRMSRLRGPFSVRGEFESALSCDRKSLNLEGTSLGGSVGVPLIEPPQARTWVQSSMAGEIKEVSLCKATTIKISVQLDNK</sequence>
<protein>
    <submittedName>
        <fullName evidence="2">Uncharacterized protein</fullName>
    </submittedName>
</protein>
<keyword evidence="1" id="KW-0472">Membrane</keyword>
<keyword evidence="3" id="KW-1185">Reference proteome</keyword>
<proteinExistence type="predicted"/>
<dbReference type="Proteomes" id="UP000479710">
    <property type="component" value="Unassembled WGS sequence"/>
</dbReference>
<feature type="transmembrane region" description="Helical" evidence="1">
    <location>
        <begin position="20"/>
        <end position="40"/>
    </location>
</feature>
<comment type="caution">
    <text evidence="2">The sequence shown here is derived from an EMBL/GenBank/DDBJ whole genome shotgun (WGS) entry which is preliminary data.</text>
</comment>
<organism evidence="2 3">
    <name type="scientific">Oryza meyeriana var. granulata</name>
    <dbReference type="NCBI Taxonomy" id="110450"/>
    <lineage>
        <taxon>Eukaryota</taxon>
        <taxon>Viridiplantae</taxon>
        <taxon>Streptophyta</taxon>
        <taxon>Embryophyta</taxon>
        <taxon>Tracheophyta</taxon>
        <taxon>Spermatophyta</taxon>
        <taxon>Magnoliopsida</taxon>
        <taxon>Liliopsida</taxon>
        <taxon>Poales</taxon>
        <taxon>Poaceae</taxon>
        <taxon>BOP clade</taxon>
        <taxon>Oryzoideae</taxon>
        <taxon>Oryzeae</taxon>
        <taxon>Oryzinae</taxon>
        <taxon>Oryza</taxon>
        <taxon>Oryza meyeriana</taxon>
    </lineage>
</organism>
<gene>
    <name evidence="2" type="ORF">E2562_027538</name>
</gene>
<keyword evidence="1" id="KW-0812">Transmembrane</keyword>
<name>A0A6G1CJ32_9ORYZ</name>
<evidence type="ECO:0000256" key="1">
    <source>
        <dbReference type="SAM" id="Phobius"/>
    </source>
</evidence>
<dbReference type="OrthoDB" id="1937476at2759"/>
<dbReference type="EMBL" id="SPHZ02000009">
    <property type="protein sequence ID" value="KAF0900169.1"/>
    <property type="molecule type" value="Genomic_DNA"/>
</dbReference>
<evidence type="ECO:0000313" key="2">
    <source>
        <dbReference type="EMBL" id="KAF0900169.1"/>
    </source>
</evidence>
<dbReference type="AlphaFoldDB" id="A0A6G1CJ32"/>
<evidence type="ECO:0000313" key="3">
    <source>
        <dbReference type="Proteomes" id="UP000479710"/>
    </source>
</evidence>
<accession>A0A6G1CJ32</accession>
<reference evidence="2 3" key="1">
    <citation type="submission" date="2019-11" db="EMBL/GenBank/DDBJ databases">
        <title>Whole genome sequence of Oryza granulata.</title>
        <authorList>
            <person name="Li W."/>
        </authorList>
    </citation>
    <scope>NUCLEOTIDE SEQUENCE [LARGE SCALE GENOMIC DNA]</scope>
    <source>
        <strain evidence="3">cv. Menghai</strain>
        <tissue evidence="2">Leaf</tissue>
    </source>
</reference>